<evidence type="ECO:0000313" key="3">
    <source>
        <dbReference type="EMBL" id="CAG9174103.1"/>
    </source>
</evidence>
<dbReference type="SUPFAM" id="SSF47781">
    <property type="entry name" value="RuvA domain 2-like"/>
    <property type="match status" value="1"/>
</dbReference>
<name>A0ABN7YKS7_9BURK</name>
<proteinExistence type="predicted"/>
<feature type="compositionally biased region" description="Basic and acidic residues" evidence="1">
    <location>
        <begin position="94"/>
        <end position="103"/>
    </location>
</feature>
<organism evidence="3 4">
    <name type="scientific">Cupriavidus respiraculi</name>
    <dbReference type="NCBI Taxonomy" id="195930"/>
    <lineage>
        <taxon>Bacteria</taxon>
        <taxon>Pseudomonadati</taxon>
        <taxon>Pseudomonadota</taxon>
        <taxon>Betaproteobacteria</taxon>
        <taxon>Burkholderiales</taxon>
        <taxon>Burkholderiaceae</taxon>
        <taxon>Cupriavidus</taxon>
    </lineage>
</organism>
<dbReference type="InterPro" id="IPR051675">
    <property type="entry name" value="Endo/Exo/Phosphatase_dom_1"/>
</dbReference>
<dbReference type="Pfam" id="PF12836">
    <property type="entry name" value="HHH_3"/>
    <property type="match status" value="1"/>
</dbReference>
<keyword evidence="4" id="KW-1185">Reference proteome</keyword>
<accession>A0ABN7YKS7</accession>
<dbReference type="RefSeq" id="WP_224041996.1">
    <property type="nucleotide sequence ID" value="NZ_CAJZAH010000002.1"/>
</dbReference>
<protein>
    <recommendedName>
        <fullName evidence="5">Helix-hairpin-helix domain-containing protein</fullName>
    </recommendedName>
</protein>
<feature type="signal peptide" evidence="2">
    <location>
        <begin position="1"/>
        <end position="21"/>
    </location>
</feature>
<dbReference type="Gene3D" id="1.10.150.320">
    <property type="entry name" value="Photosystem II 12 kDa extrinsic protein"/>
    <property type="match status" value="1"/>
</dbReference>
<keyword evidence="2" id="KW-0732">Signal</keyword>
<dbReference type="PANTHER" id="PTHR21180:SF32">
    <property type="entry name" value="ENDONUCLEASE_EXONUCLEASE_PHOSPHATASE FAMILY DOMAIN-CONTAINING PROTEIN 1"/>
    <property type="match status" value="1"/>
</dbReference>
<comment type="caution">
    <text evidence="3">The sequence shown here is derived from an EMBL/GenBank/DDBJ whole genome shotgun (WGS) entry which is preliminary data.</text>
</comment>
<reference evidence="3 4" key="1">
    <citation type="submission" date="2021-08" db="EMBL/GenBank/DDBJ databases">
        <authorList>
            <person name="Peeters C."/>
        </authorList>
    </citation>
    <scope>NUCLEOTIDE SEQUENCE [LARGE SCALE GENOMIC DNA]</scope>
    <source>
        <strain evidence="3 4">LMG 21510</strain>
    </source>
</reference>
<evidence type="ECO:0000256" key="2">
    <source>
        <dbReference type="SAM" id="SignalP"/>
    </source>
</evidence>
<evidence type="ECO:0000313" key="4">
    <source>
        <dbReference type="Proteomes" id="UP000721236"/>
    </source>
</evidence>
<evidence type="ECO:0000256" key="1">
    <source>
        <dbReference type="SAM" id="MobiDB-lite"/>
    </source>
</evidence>
<dbReference type="InterPro" id="IPR010994">
    <property type="entry name" value="RuvA_2-like"/>
</dbReference>
<dbReference type="PANTHER" id="PTHR21180">
    <property type="entry name" value="ENDONUCLEASE/EXONUCLEASE/PHOSPHATASE FAMILY DOMAIN-CONTAINING PROTEIN 1"/>
    <property type="match status" value="1"/>
</dbReference>
<feature type="compositionally biased region" description="Basic and acidic residues" evidence="1">
    <location>
        <begin position="120"/>
        <end position="130"/>
    </location>
</feature>
<sequence>MIKHILLAAACCLPLAGTAFASVDVNSADEAALNDVKGIGPAMARRIVEERGKQGAFKDAEDLAHRVKGLGPKSIAHLQEEGLVIGRAGTASAGRKDGKDGKGVKSAAGPVEVRGGKAGGADRHAAKPAR</sequence>
<gene>
    <name evidence="3" type="ORF">LMG21510_02445</name>
</gene>
<dbReference type="EMBL" id="CAJZAH010000002">
    <property type="protein sequence ID" value="CAG9174103.1"/>
    <property type="molecule type" value="Genomic_DNA"/>
</dbReference>
<feature type="chain" id="PRO_5045469657" description="Helix-hairpin-helix domain-containing protein" evidence="2">
    <location>
        <begin position="22"/>
        <end position="130"/>
    </location>
</feature>
<dbReference type="Proteomes" id="UP000721236">
    <property type="component" value="Unassembled WGS sequence"/>
</dbReference>
<evidence type="ECO:0008006" key="5">
    <source>
        <dbReference type="Google" id="ProtNLM"/>
    </source>
</evidence>
<feature type="region of interest" description="Disordered" evidence="1">
    <location>
        <begin position="89"/>
        <end position="130"/>
    </location>
</feature>